<organism evidence="1">
    <name type="scientific">Panicum hallii</name>
    <dbReference type="NCBI Taxonomy" id="206008"/>
    <lineage>
        <taxon>Eukaryota</taxon>
        <taxon>Viridiplantae</taxon>
        <taxon>Streptophyta</taxon>
        <taxon>Embryophyta</taxon>
        <taxon>Tracheophyta</taxon>
        <taxon>Spermatophyta</taxon>
        <taxon>Magnoliopsida</taxon>
        <taxon>Liliopsida</taxon>
        <taxon>Poales</taxon>
        <taxon>Poaceae</taxon>
        <taxon>PACMAD clade</taxon>
        <taxon>Panicoideae</taxon>
        <taxon>Panicodae</taxon>
        <taxon>Paniceae</taxon>
        <taxon>Panicinae</taxon>
        <taxon>Panicum</taxon>
        <taxon>Panicum sect. Panicum</taxon>
    </lineage>
</organism>
<accession>A0A2T8IMR6</accession>
<dbReference type="Proteomes" id="UP000243499">
    <property type="component" value="Chromosome 5"/>
</dbReference>
<gene>
    <name evidence="1" type="ORF">PAHAL_5G399400</name>
</gene>
<evidence type="ECO:0000313" key="1">
    <source>
        <dbReference type="EMBL" id="PVH38957.1"/>
    </source>
</evidence>
<protein>
    <submittedName>
        <fullName evidence="1">Uncharacterized protein</fullName>
    </submittedName>
</protein>
<sequence>MTMLFPLHGSHMPMPYGPYCNMLYSCPLWYYNSCIPPLPRYLCSDYIIYTELAISKPSPINDDRFDRRIRSAQKRKHKVIKQVYHVQNDGRLNENSDLTLDI</sequence>
<proteinExistence type="predicted"/>
<reference evidence="1" key="1">
    <citation type="submission" date="2018-04" db="EMBL/GenBank/DDBJ databases">
        <title>WGS assembly of Panicum hallii.</title>
        <authorList>
            <person name="Lovell J."/>
            <person name="Jenkins J."/>
            <person name="Lowry D."/>
            <person name="Mamidi S."/>
            <person name="Sreedasyam A."/>
            <person name="Weng X."/>
            <person name="Barry K."/>
            <person name="Bonette J."/>
            <person name="Campitelli B."/>
            <person name="Daum C."/>
            <person name="Gordon S."/>
            <person name="Gould B."/>
            <person name="Lipzen A."/>
            <person name="Macqueen A."/>
            <person name="Palacio-Mejia J."/>
            <person name="Plott C."/>
            <person name="Shakirov E."/>
            <person name="Shu S."/>
            <person name="Yoshinaga Y."/>
            <person name="Zane M."/>
            <person name="Rokhsar D."/>
            <person name="Grimwood J."/>
            <person name="Schmutz J."/>
            <person name="Juenger T."/>
        </authorList>
    </citation>
    <scope>NUCLEOTIDE SEQUENCE [LARGE SCALE GENOMIC DNA]</scope>
    <source>
        <strain evidence="1">FIL2</strain>
    </source>
</reference>
<name>A0A2T8IMR6_9POAL</name>
<dbReference type="Gramene" id="PVH38957">
    <property type="protein sequence ID" value="PVH38957"/>
    <property type="gene ID" value="PAHAL_5G399400"/>
</dbReference>
<dbReference type="AlphaFoldDB" id="A0A2T8IMR6"/>
<dbReference type="EMBL" id="CM008050">
    <property type="protein sequence ID" value="PVH38957.1"/>
    <property type="molecule type" value="Genomic_DNA"/>
</dbReference>